<dbReference type="Proteomes" id="UP000242763">
    <property type="component" value="Unassembled WGS sequence"/>
</dbReference>
<gene>
    <name evidence="13" type="ORF">SAMN03080618_03181</name>
</gene>
<dbReference type="PANTHER" id="PTHR30413">
    <property type="entry name" value="INNER MEMBRANE TRANSPORT PERMEASE"/>
    <property type="match status" value="1"/>
</dbReference>
<keyword evidence="10 11" id="KW-0472">Membrane</keyword>
<evidence type="ECO:0000256" key="2">
    <source>
        <dbReference type="ARBA" id="ARBA00007783"/>
    </source>
</evidence>
<name>A0A1I3RW86_9HYPH</name>
<dbReference type="GO" id="GO:0015920">
    <property type="term" value="P:lipopolysaccharide transport"/>
    <property type="evidence" value="ECO:0007669"/>
    <property type="project" value="TreeGrafter"/>
</dbReference>
<evidence type="ECO:0000313" key="14">
    <source>
        <dbReference type="Proteomes" id="UP000242763"/>
    </source>
</evidence>
<feature type="transmembrane region" description="Helical" evidence="11">
    <location>
        <begin position="203"/>
        <end position="224"/>
    </location>
</feature>
<dbReference type="STRING" id="1121003.SAMN03080618_03181"/>
<keyword evidence="4 11" id="KW-1003">Cell membrane</keyword>
<dbReference type="PROSITE" id="PS51012">
    <property type="entry name" value="ABC_TM2"/>
    <property type="match status" value="1"/>
</dbReference>
<evidence type="ECO:0000256" key="4">
    <source>
        <dbReference type="ARBA" id="ARBA00022475"/>
    </source>
</evidence>
<dbReference type="InterPro" id="IPR047817">
    <property type="entry name" value="ABC2_TM_bact-type"/>
</dbReference>
<dbReference type="InterPro" id="IPR013525">
    <property type="entry name" value="ABC2_TM"/>
</dbReference>
<dbReference type="GO" id="GO:0015774">
    <property type="term" value="P:polysaccharide transport"/>
    <property type="evidence" value="ECO:0007669"/>
    <property type="project" value="UniProtKB-KW"/>
</dbReference>
<feature type="transmembrane region" description="Helical" evidence="11">
    <location>
        <begin position="256"/>
        <end position="277"/>
    </location>
</feature>
<evidence type="ECO:0000256" key="5">
    <source>
        <dbReference type="ARBA" id="ARBA00022597"/>
    </source>
</evidence>
<keyword evidence="6 11" id="KW-0812">Transmembrane</keyword>
<feature type="transmembrane region" description="Helical" evidence="11">
    <location>
        <begin position="93"/>
        <end position="112"/>
    </location>
</feature>
<dbReference type="RefSeq" id="WP_091524360.1">
    <property type="nucleotide sequence ID" value="NZ_FORF01000024.1"/>
</dbReference>
<keyword evidence="8 11" id="KW-1133">Transmembrane helix</keyword>
<proteinExistence type="inferred from homology"/>
<dbReference type="EMBL" id="FORF01000024">
    <property type="protein sequence ID" value="SFJ50844.1"/>
    <property type="molecule type" value="Genomic_DNA"/>
</dbReference>
<keyword evidence="9" id="KW-0625">Polysaccharide transport</keyword>
<evidence type="ECO:0000256" key="9">
    <source>
        <dbReference type="ARBA" id="ARBA00023047"/>
    </source>
</evidence>
<evidence type="ECO:0000256" key="6">
    <source>
        <dbReference type="ARBA" id="ARBA00022692"/>
    </source>
</evidence>
<evidence type="ECO:0000256" key="8">
    <source>
        <dbReference type="ARBA" id="ARBA00022989"/>
    </source>
</evidence>
<dbReference type="OrthoDB" id="9786910at2"/>
<feature type="transmembrane region" description="Helical" evidence="11">
    <location>
        <begin position="172"/>
        <end position="196"/>
    </location>
</feature>
<evidence type="ECO:0000256" key="11">
    <source>
        <dbReference type="RuleBase" id="RU361157"/>
    </source>
</evidence>
<protein>
    <recommendedName>
        <fullName evidence="11">Transport permease protein</fullName>
    </recommendedName>
</protein>
<evidence type="ECO:0000256" key="10">
    <source>
        <dbReference type="ARBA" id="ARBA00023136"/>
    </source>
</evidence>
<evidence type="ECO:0000256" key="7">
    <source>
        <dbReference type="ARBA" id="ARBA00022903"/>
    </source>
</evidence>
<accession>A0A1I3RW86</accession>
<evidence type="ECO:0000259" key="12">
    <source>
        <dbReference type="PROSITE" id="PS51012"/>
    </source>
</evidence>
<dbReference type="GO" id="GO:0043190">
    <property type="term" value="C:ATP-binding cassette (ABC) transporter complex"/>
    <property type="evidence" value="ECO:0007669"/>
    <property type="project" value="InterPro"/>
</dbReference>
<reference evidence="14" key="1">
    <citation type="submission" date="2016-10" db="EMBL/GenBank/DDBJ databases">
        <authorList>
            <person name="Varghese N."/>
            <person name="Submissions S."/>
        </authorList>
    </citation>
    <scope>NUCLEOTIDE SEQUENCE [LARGE SCALE GENOMIC DNA]</scope>
    <source>
        <strain evidence="14">DSM 21857</strain>
    </source>
</reference>
<dbReference type="PRINTS" id="PR00164">
    <property type="entry name" value="ABC2TRNSPORT"/>
</dbReference>
<dbReference type="AlphaFoldDB" id="A0A1I3RW86"/>
<dbReference type="PIRSF" id="PIRSF006648">
    <property type="entry name" value="DrrB"/>
    <property type="match status" value="1"/>
</dbReference>
<sequence length="288" mass="32295">MESQTPRVLRQSNAEDGWATLSPKSMLTTVYKHRQLILRMTQRELEGRFKGSRLGILWVILQPLLMLGVYTFAFGVVLQARWGQEASGSPWEYALFLFTGLLVFNVFAELVSRAPSLMLENTSYIKNMVFPTEILPVVSLLAALFNFAIGFAVLMVLYLVQRGLPPITTLLVALPLLPLCLLTLGLSWFLSALGVYVRDLRQLIAIVIPALMFLSPLFYPVSILPEAVRPIIMLNPLAPIIESMRELIFYGRLPNWGSYLLGVAASAAVAWLGYIWFVKTRRGFADVV</sequence>
<feature type="transmembrane region" description="Helical" evidence="11">
    <location>
        <begin position="54"/>
        <end position="73"/>
    </location>
</feature>
<evidence type="ECO:0000256" key="1">
    <source>
        <dbReference type="ARBA" id="ARBA00004651"/>
    </source>
</evidence>
<keyword evidence="14" id="KW-1185">Reference proteome</keyword>
<comment type="subcellular location">
    <subcellularLocation>
        <location evidence="11">Cell inner membrane</location>
        <topology evidence="11">Multi-pass membrane protein</topology>
    </subcellularLocation>
    <subcellularLocation>
        <location evidence="1">Cell membrane</location>
        <topology evidence="1">Multi-pass membrane protein</topology>
    </subcellularLocation>
</comment>
<keyword evidence="7" id="KW-0972">Capsule biogenesis/degradation</keyword>
<keyword evidence="3 11" id="KW-0813">Transport</keyword>
<dbReference type="Pfam" id="PF01061">
    <property type="entry name" value="ABC2_membrane"/>
    <property type="match status" value="1"/>
</dbReference>
<dbReference type="PANTHER" id="PTHR30413:SF10">
    <property type="entry name" value="CAPSULE POLYSACCHARIDE EXPORT INNER-MEMBRANE PROTEIN CTRC"/>
    <property type="match status" value="1"/>
</dbReference>
<comment type="similarity">
    <text evidence="2 11">Belongs to the ABC-2 integral membrane protein family.</text>
</comment>
<evidence type="ECO:0000313" key="13">
    <source>
        <dbReference type="EMBL" id="SFJ50844.1"/>
    </source>
</evidence>
<feature type="domain" description="ABC transmembrane type-2" evidence="12">
    <location>
        <begin position="54"/>
        <end position="280"/>
    </location>
</feature>
<dbReference type="InterPro" id="IPR000412">
    <property type="entry name" value="ABC_2_transport"/>
</dbReference>
<evidence type="ECO:0000256" key="3">
    <source>
        <dbReference type="ARBA" id="ARBA00022448"/>
    </source>
</evidence>
<organism evidence="13 14">
    <name type="scientific">Aquamicrobium aerolatum DSM 21857</name>
    <dbReference type="NCBI Taxonomy" id="1121003"/>
    <lineage>
        <taxon>Bacteria</taxon>
        <taxon>Pseudomonadati</taxon>
        <taxon>Pseudomonadota</taxon>
        <taxon>Alphaproteobacteria</taxon>
        <taxon>Hyphomicrobiales</taxon>
        <taxon>Phyllobacteriaceae</taxon>
        <taxon>Aerobium</taxon>
    </lineage>
</organism>
<feature type="transmembrane region" description="Helical" evidence="11">
    <location>
        <begin position="133"/>
        <end position="160"/>
    </location>
</feature>
<keyword evidence="5" id="KW-0762">Sugar transport</keyword>
<dbReference type="GO" id="GO:0140359">
    <property type="term" value="F:ABC-type transporter activity"/>
    <property type="evidence" value="ECO:0007669"/>
    <property type="project" value="InterPro"/>
</dbReference>